<dbReference type="EMBL" id="CP144747">
    <property type="protein sequence ID" value="WVZ66383.1"/>
    <property type="molecule type" value="Genomic_DNA"/>
</dbReference>
<accession>A0AAQ3T3G4</accession>
<evidence type="ECO:0000313" key="2">
    <source>
        <dbReference type="EMBL" id="WVZ66383.1"/>
    </source>
</evidence>
<feature type="region of interest" description="Disordered" evidence="1">
    <location>
        <begin position="1"/>
        <end position="24"/>
    </location>
</feature>
<sequence length="121" mass="12537">MSATPSPPRGSRPQPSRGLNPRFANTADIIANSSPLPDFKSATNMLRVKELRLGTEHKEASASALVASTAPRTSPSRRSTSSSSNGGGGGKSKNKGKGPHRVRSATVLRRGCSSSGRNQPG</sequence>
<feature type="compositionally biased region" description="Polar residues" evidence="1">
    <location>
        <begin position="112"/>
        <end position="121"/>
    </location>
</feature>
<name>A0AAQ3T3G4_PASNO</name>
<evidence type="ECO:0000313" key="3">
    <source>
        <dbReference type="Proteomes" id="UP001341281"/>
    </source>
</evidence>
<feature type="region of interest" description="Disordered" evidence="1">
    <location>
        <begin position="55"/>
        <end position="121"/>
    </location>
</feature>
<feature type="compositionally biased region" description="Pro residues" evidence="1">
    <location>
        <begin position="1"/>
        <end position="10"/>
    </location>
</feature>
<protein>
    <submittedName>
        <fullName evidence="2">Uncharacterized protein</fullName>
    </submittedName>
</protein>
<organism evidence="2 3">
    <name type="scientific">Paspalum notatum var. saurae</name>
    <dbReference type="NCBI Taxonomy" id="547442"/>
    <lineage>
        <taxon>Eukaryota</taxon>
        <taxon>Viridiplantae</taxon>
        <taxon>Streptophyta</taxon>
        <taxon>Embryophyta</taxon>
        <taxon>Tracheophyta</taxon>
        <taxon>Spermatophyta</taxon>
        <taxon>Magnoliopsida</taxon>
        <taxon>Liliopsida</taxon>
        <taxon>Poales</taxon>
        <taxon>Poaceae</taxon>
        <taxon>PACMAD clade</taxon>
        <taxon>Panicoideae</taxon>
        <taxon>Andropogonodae</taxon>
        <taxon>Paspaleae</taxon>
        <taxon>Paspalinae</taxon>
        <taxon>Paspalum</taxon>
    </lineage>
</organism>
<evidence type="ECO:0000256" key="1">
    <source>
        <dbReference type="SAM" id="MobiDB-lite"/>
    </source>
</evidence>
<reference evidence="2 3" key="1">
    <citation type="submission" date="2024-02" db="EMBL/GenBank/DDBJ databases">
        <title>High-quality chromosome-scale genome assembly of Pensacola bahiagrass (Paspalum notatum Flugge var. saurae).</title>
        <authorList>
            <person name="Vega J.M."/>
            <person name="Podio M."/>
            <person name="Orjuela J."/>
            <person name="Siena L.A."/>
            <person name="Pessino S.C."/>
            <person name="Combes M.C."/>
            <person name="Mariac C."/>
            <person name="Albertini E."/>
            <person name="Pupilli F."/>
            <person name="Ortiz J.P.A."/>
            <person name="Leblanc O."/>
        </authorList>
    </citation>
    <scope>NUCLEOTIDE SEQUENCE [LARGE SCALE GENOMIC DNA]</scope>
    <source>
        <strain evidence="2">R1</strain>
        <tissue evidence="2">Leaf</tissue>
    </source>
</reference>
<gene>
    <name evidence="2" type="ORF">U9M48_015612</name>
</gene>
<dbReference type="AlphaFoldDB" id="A0AAQ3T3G4"/>
<proteinExistence type="predicted"/>
<feature type="compositionally biased region" description="Low complexity" evidence="1">
    <location>
        <begin position="67"/>
        <end position="84"/>
    </location>
</feature>
<feature type="compositionally biased region" description="Basic residues" evidence="1">
    <location>
        <begin position="92"/>
        <end position="103"/>
    </location>
</feature>
<keyword evidence="3" id="KW-1185">Reference proteome</keyword>
<dbReference type="Proteomes" id="UP001341281">
    <property type="component" value="Chromosome 03"/>
</dbReference>